<accession>A0ABD3H373</accession>
<feature type="region of interest" description="Disordered" evidence="1">
    <location>
        <begin position="190"/>
        <end position="228"/>
    </location>
</feature>
<dbReference type="EMBL" id="JBJQOH010000006">
    <property type="protein sequence ID" value="KAL3685401.1"/>
    <property type="molecule type" value="Genomic_DNA"/>
</dbReference>
<sequence>MYASSCLDCISKGLRVDSGVDSHDIFLQKLGNYHRMAYVKCTGLRHGIGKFWPFRETTGRLFNSVSDDIRRVRDRSRGKVVERKLLRSVADEIPGPQLRVTEKEVKLTIEKVHYCMSSLGGTQWRKDGNDKKRLFPPIAANGLNHEFIVLEVRLSDDDQHLFIIAEKLGPPRVMGSGSWNSSRMSYLEKWPSSKSNPGAMSSVEELASSKPSSSGRRISREVADEGDTDASECISHVGLFDPEKWEQLPSEHRKKALEKQCGIHIHVLAREISLRFISECSDNILRTEPCSADVSLRDVLRALEDHDLDYDLARKNCWDYSKAAWKQVLAVAANAENKLSLKLNAKTSSVQISVFKAAKAGLKKIKRIVTCK</sequence>
<dbReference type="Proteomes" id="UP001633002">
    <property type="component" value="Unassembled WGS sequence"/>
</dbReference>
<evidence type="ECO:0000313" key="2">
    <source>
        <dbReference type="EMBL" id="KAL3685401.1"/>
    </source>
</evidence>
<evidence type="ECO:0000313" key="3">
    <source>
        <dbReference type="Proteomes" id="UP001633002"/>
    </source>
</evidence>
<proteinExistence type="predicted"/>
<dbReference type="AlphaFoldDB" id="A0ABD3H373"/>
<gene>
    <name evidence="2" type="ORF">R1sor_003423</name>
</gene>
<reference evidence="2 3" key="1">
    <citation type="submission" date="2024-09" db="EMBL/GenBank/DDBJ databases">
        <title>Chromosome-scale assembly of Riccia sorocarpa.</title>
        <authorList>
            <person name="Paukszto L."/>
        </authorList>
    </citation>
    <scope>NUCLEOTIDE SEQUENCE [LARGE SCALE GENOMIC DNA]</scope>
    <source>
        <strain evidence="2">LP-2024</strain>
        <tissue evidence="2">Aerial parts of the thallus</tissue>
    </source>
</reference>
<protein>
    <submittedName>
        <fullName evidence="2">Uncharacterized protein</fullName>
    </submittedName>
</protein>
<evidence type="ECO:0000256" key="1">
    <source>
        <dbReference type="SAM" id="MobiDB-lite"/>
    </source>
</evidence>
<organism evidence="2 3">
    <name type="scientific">Riccia sorocarpa</name>
    <dbReference type="NCBI Taxonomy" id="122646"/>
    <lineage>
        <taxon>Eukaryota</taxon>
        <taxon>Viridiplantae</taxon>
        <taxon>Streptophyta</taxon>
        <taxon>Embryophyta</taxon>
        <taxon>Marchantiophyta</taxon>
        <taxon>Marchantiopsida</taxon>
        <taxon>Marchantiidae</taxon>
        <taxon>Marchantiales</taxon>
        <taxon>Ricciaceae</taxon>
        <taxon>Riccia</taxon>
    </lineage>
</organism>
<name>A0ABD3H373_9MARC</name>
<keyword evidence="3" id="KW-1185">Reference proteome</keyword>
<comment type="caution">
    <text evidence="2">The sequence shown here is derived from an EMBL/GenBank/DDBJ whole genome shotgun (WGS) entry which is preliminary data.</text>
</comment>